<dbReference type="PANTHER" id="PTHR43023:SF6">
    <property type="entry name" value="INTERMEMBRANE PHOSPHOLIPID TRANSPORT SYSTEM ATP-BINDING PROTEIN MLAF"/>
    <property type="match status" value="1"/>
</dbReference>
<dbReference type="STRING" id="106654.B7L44_02710"/>
<keyword evidence="1" id="KW-0813">Transport</keyword>
<dbReference type="Proteomes" id="UP000027208">
    <property type="component" value="Unassembled WGS sequence"/>
</dbReference>
<evidence type="ECO:0000313" key="8">
    <source>
        <dbReference type="Proteomes" id="UP000027208"/>
    </source>
</evidence>
<evidence type="ECO:0000256" key="2">
    <source>
        <dbReference type="ARBA" id="ARBA00022741"/>
    </source>
</evidence>
<name>A0A0A7XVY7_ACINO</name>
<evidence type="ECO:0000313" key="6">
    <source>
        <dbReference type="EMBL" id="KDM52992.1"/>
    </source>
</evidence>
<accession>A0A0A7XVY7</accession>
<dbReference type="Proteomes" id="UP000237921">
    <property type="component" value="Chromosome"/>
</dbReference>
<dbReference type="CDD" id="cd03261">
    <property type="entry name" value="ABC_Org_Solvent_Resistant"/>
    <property type="match status" value="1"/>
</dbReference>
<dbReference type="SUPFAM" id="SSF52540">
    <property type="entry name" value="P-loop containing nucleoside triphosphate hydrolases"/>
    <property type="match status" value="1"/>
</dbReference>
<keyword evidence="3 5" id="KW-0067">ATP-binding</keyword>
<dbReference type="Pfam" id="PF00005">
    <property type="entry name" value="ABC_tran"/>
    <property type="match status" value="1"/>
</dbReference>
<dbReference type="EMBL" id="NGDO01000038">
    <property type="protein sequence ID" value="OTL97822.1"/>
    <property type="molecule type" value="Genomic_DNA"/>
</dbReference>
<accession>A0A0R0WGK5</accession>
<evidence type="ECO:0000256" key="1">
    <source>
        <dbReference type="ARBA" id="ARBA00022448"/>
    </source>
</evidence>
<organism evidence="6 8">
    <name type="scientific">Acinetobacter nosocomialis</name>
    <dbReference type="NCBI Taxonomy" id="106654"/>
    <lineage>
        <taxon>Bacteria</taxon>
        <taxon>Pseudomonadati</taxon>
        <taxon>Pseudomonadota</taxon>
        <taxon>Gammaproteobacteria</taxon>
        <taxon>Moraxellales</taxon>
        <taxon>Moraxellaceae</taxon>
        <taxon>Acinetobacter</taxon>
        <taxon>Acinetobacter calcoaceticus/baumannii complex</taxon>
    </lineage>
</organism>
<dbReference type="SMART" id="SM00382">
    <property type="entry name" value="AAA"/>
    <property type="match status" value="1"/>
</dbReference>
<dbReference type="AlphaFoldDB" id="A0A0A7XVY7"/>
<protein>
    <submittedName>
        <fullName evidence="5 7">ABC transporter ATP-binding protein</fullName>
    </submittedName>
</protein>
<accession>A0A334QTY9</accession>
<gene>
    <name evidence="6" type="ORF">AE32_03256</name>
    <name evidence="5" type="ORF">AL533_00220</name>
    <name evidence="7" type="ORF">B9X58_09005</name>
</gene>
<dbReference type="RefSeq" id="WP_004711782.1">
    <property type="nucleotide sequence ID" value="NZ_AMZR01000081.1"/>
</dbReference>
<reference evidence="10" key="3">
    <citation type="submission" date="2017-12" db="EMBL/GenBank/DDBJ databases">
        <title>FDA dAtabase for Regulatory Grade micrObial Sequences (FDA-ARGOS): Supporting development and validation of Infectious Disease Dx tests.</title>
        <authorList>
            <person name="Hoffmann M."/>
            <person name="Allard M."/>
            <person name="Evans P."/>
            <person name="Brown E."/>
            <person name="Tallon L."/>
            <person name="Sadzewicz L."/>
            <person name="Sengamalay N."/>
            <person name="Ott S."/>
            <person name="Godinez A."/>
            <person name="Nagaraj S."/>
            <person name="Vavikolanu K."/>
            <person name="Aluvathingal J."/>
            <person name="Nadendla S."/>
            <person name="Sichtig H."/>
        </authorList>
    </citation>
    <scope>NUCLEOTIDE SEQUENCE [LARGE SCALE GENOMIC DNA]</scope>
    <source>
        <strain evidence="10">FDAARGOS_129</strain>
    </source>
</reference>
<dbReference type="GO" id="GO:0005524">
    <property type="term" value="F:ATP binding"/>
    <property type="evidence" value="ECO:0007669"/>
    <property type="project" value="UniProtKB-KW"/>
</dbReference>
<reference evidence="5" key="4">
    <citation type="submission" date="2017-12" db="EMBL/GenBank/DDBJ databases">
        <title>FDA dAtabase for Regulatory Grade micrObial Sequences (FDA-ARGOS): Supporting development and validation of Infectious Disease Dx tests.</title>
        <authorList>
            <person name="Campos J."/>
            <person name="Goldberg B."/>
            <person name="Tallon L."/>
            <person name="Sadzewicz L."/>
            <person name="Sengamalay N."/>
            <person name="Ott S."/>
            <person name="Godinez A."/>
            <person name="Nagaraj S."/>
            <person name="Vavikolanu K."/>
            <person name="Aluvathingal J."/>
            <person name="Nadendla S."/>
            <person name="Nandy P."/>
            <person name="Hobson J."/>
            <person name="Sichtig H."/>
        </authorList>
    </citation>
    <scope>NUCLEOTIDE SEQUENCE</scope>
    <source>
        <strain evidence="5">FDAARGOS_129</strain>
    </source>
</reference>
<reference evidence="7 9" key="2">
    <citation type="submission" date="2017-05" db="EMBL/GenBank/DDBJ databases">
        <authorList>
            <person name="Kreiswirth B."/>
            <person name="Manca C."/>
            <person name="Chen L."/>
            <person name="Evans S."/>
            <person name="Fowler V."/>
            <person name="Patel R."/>
            <person name="Chambers H."/>
            <person name="Bonomo R."/>
            <person name="Paul V."/>
            <person name="Sankar J."/>
            <person name="Gaind R."/>
            <person name="Ray P."/>
            <person name="Gautam V."/>
            <person name="Biswal M."/>
            <person name="Datta S."/>
            <person name="Walia K."/>
            <person name="Adams M."/>
            <person name="Nelson K."/>
            <person name="Sutton G."/>
            <person name="Fouts D."/>
            <person name="Hujer K."/>
            <person name="Hujer A."/>
        </authorList>
    </citation>
    <scope>NUCLEOTIDE SEQUENCE [LARGE SCALE GENOMIC DNA]</scope>
    <source>
        <strain evidence="7 9">PR324</strain>
    </source>
</reference>
<dbReference type="EMBL" id="CP014019">
    <property type="protein sequence ID" value="AVF46321.1"/>
    <property type="molecule type" value="Genomic_DNA"/>
</dbReference>
<dbReference type="GeneID" id="92797870"/>
<sequence>MNNKTPLSTQSLIEVKNLSFNRGERVIYDNISLNIRRGQITAIMGPSGTGKTTLLRLIGGQLVPDHGEVLLDGKDIAQMSRQELFAARARMGMLFQSGALFTDMSVYENVAFPIRAHTKLSENLIAELVALKLESVGLRGTEQLMPTELSGGMNRRVALARAIALDPDLIMYDEPFAGQDPIVKGVLTRLIRSLREALDLTTIIVSHDVPETLSIADYIYVVAEGKIQGEGTPEELQKYASPFVKQFLTGSAEGPVEYQFSHQAYLDNEVRP</sequence>
<evidence type="ECO:0000256" key="3">
    <source>
        <dbReference type="ARBA" id="ARBA00022840"/>
    </source>
</evidence>
<proteinExistence type="predicted"/>
<dbReference type="KEGG" id="ano:RR32_02070"/>
<dbReference type="Proteomes" id="UP000194767">
    <property type="component" value="Unassembled WGS sequence"/>
</dbReference>
<evidence type="ECO:0000313" key="5">
    <source>
        <dbReference type="EMBL" id="AVF46321.1"/>
    </source>
</evidence>
<evidence type="ECO:0000259" key="4">
    <source>
        <dbReference type="PROSITE" id="PS50893"/>
    </source>
</evidence>
<keyword evidence="2" id="KW-0547">Nucleotide-binding</keyword>
<dbReference type="EMBL" id="JMUI01000017">
    <property type="protein sequence ID" value="KDM52992.1"/>
    <property type="molecule type" value="Genomic_DNA"/>
</dbReference>
<dbReference type="PROSITE" id="PS50893">
    <property type="entry name" value="ABC_TRANSPORTER_2"/>
    <property type="match status" value="1"/>
</dbReference>
<dbReference type="GO" id="GO:0016887">
    <property type="term" value="F:ATP hydrolysis activity"/>
    <property type="evidence" value="ECO:0007669"/>
    <property type="project" value="InterPro"/>
</dbReference>
<reference evidence="6 8" key="1">
    <citation type="submission" date="2014-04" db="EMBL/GenBank/DDBJ databases">
        <title>The Genome Sequence of Acinetobacter baumanii BIDMC 57.</title>
        <authorList>
            <consortium name="The Broad Institute Genomics Platform"/>
            <consortium name="The Broad Institute Genome Sequencing Center for Infectious Disease"/>
            <person name="Murphy C."/>
            <person name="Cosimi L."/>
            <person name="Cerqueira G."/>
            <person name="Feldgarden M."/>
            <person name="Earl A."/>
            <person name="Spencer M.D."/>
            <person name="Fodor A."/>
            <person name="Sautter R.L."/>
            <person name="Hung D."/>
            <person name="Onderdonk A.B."/>
            <person name="Ernst C."/>
            <person name="Delaney M."/>
            <person name="DuBois A."/>
            <person name="Young S.K."/>
            <person name="Zeng Q."/>
            <person name="Gargeya S."/>
            <person name="Abouelleil A."/>
            <person name="Alvarado L."/>
            <person name="Chapman S.B."/>
            <person name="Gainer-Dewar J."/>
            <person name="Goldberg J."/>
            <person name="Griggs A."/>
            <person name="Gujja S."/>
            <person name="Hansen M."/>
            <person name="Howarth C."/>
            <person name="Imamovic A."/>
            <person name="Larimer J."/>
            <person name="Pearson M."/>
            <person name="Poon T.W."/>
            <person name="Priest M."/>
            <person name="Roberts A."/>
            <person name="Saif S."/>
            <person name="Shea T."/>
            <person name="Sykes S."/>
            <person name="Wortman J."/>
            <person name="Nusbaum C."/>
            <person name="Birren B."/>
        </authorList>
    </citation>
    <scope>NUCLEOTIDE SEQUENCE [LARGE SCALE GENOMIC DNA]</scope>
    <source>
        <strain evidence="6 8">BIDMC 57</strain>
    </source>
</reference>
<evidence type="ECO:0000313" key="10">
    <source>
        <dbReference type="Proteomes" id="UP000237921"/>
    </source>
</evidence>
<dbReference type="Gene3D" id="3.40.50.300">
    <property type="entry name" value="P-loop containing nucleotide triphosphate hydrolases"/>
    <property type="match status" value="1"/>
</dbReference>
<dbReference type="PANTHER" id="PTHR43023">
    <property type="entry name" value="PROTEIN TRIGALACTOSYLDIACYLGLYCEROL 3, CHLOROPLASTIC"/>
    <property type="match status" value="1"/>
</dbReference>
<feature type="domain" description="ABC transporter" evidence="4">
    <location>
        <begin position="13"/>
        <end position="249"/>
    </location>
</feature>
<evidence type="ECO:0000313" key="7">
    <source>
        <dbReference type="EMBL" id="OTL97822.1"/>
    </source>
</evidence>
<dbReference type="InterPro" id="IPR003439">
    <property type="entry name" value="ABC_transporter-like_ATP-bd"/>
</dbReference>
<dbReference type="InterPro" id="IPR003593">
    <property type="entry name" value="AAA+_ATPase"/>
</dbReference>
<dbReference type="InterPro" id="IPR027417">
    <property type="entry name" value="P-loop_NTPase"/>
</dbReference>
<evidence type="ECO:0000313" key="9">
    <source>
        <dbReference type="Proteomes" id="UP000194767"/>
    </source>
</evidence>